<dbReference type="GO" id="GO:0005975">
    <property type="term" value="P:carbohydrate metabolic process"/>
    <property type="evidence" value="ECO:0007669"/>
    <property type="project" value="InterPro"/>
</dbReference>
<dbReference type="EC" id="3.5.1.41" evidence="4"/>
<keyword evidence="8" id="KW-1185">Reference proteome</keyword>
<evidence type="ECO:0000256" key="2">
    <source>
        <dbReference type="ARBA" id="ARBA00023024"/>
    </source>
</evidence>
<sequence>MTRSKAFAVFTTAVILCICYGTFISFQHYRLWEHASTSPGMALGCSSSPKHVALTFDDGPSPHTSKVLETLAEANVTATFFVAGAADEEYSLVAKTRWLAEIQASGHQIESHTWKHFNLSNAAPKDIEDDANINQQWIIQTTGHRPQYLRPPFGECDTVCLTTLHRMGYRVVRWNLDPQWSVERQRWADLYTELEESRNTLWQYPIHEVWSTLGPIVLMHAKIPETAETLLSEVLAFYKKKGYEFVSMTECLGSRQW</sequence>
<keyword evidence="3" id="KW-0170">Cobalt</keyword>
<dbReference type="InterPro" id="IPR002509">
    <property type="entry name" value="NODB_dom"/>
</dbReference>
<dbReference type="InterPro" id="IPR050248">
    <property type="entry name" value="Polysacc_deacetylase_ArnD"/>
</dbReference>
<dbReference type="GO" id="GO:0009272">
    <property type="term" value="P:fungal-type cell wall biogenesis"/>
    <property type="evidence" value="ECO:0007669"/>
    <property type="project" value="UniProtKB-ARBA"/>
</dbReference>
<keyword evidence="2" id="KW-0146">Chitin degradation</keyword>
<evidence type="ECO:0000256" key="5">
    <source>
        <dbReference type="ARBA" id="ARBA00048494"/>
    </source>
</evidence>
<gene>
    <name evidence="7" type="ORF">TI39_contig479g00002</name>
</gene>
<comment type="catalytic activity">
    <reaction evidence="5">
        <text>[(1-&gt;4)-N-acetyl-beta-D-glucosaminyl](n) + n H2O = chitosan + n acetate</text>
        <dbReference type="Rhea" id="RHEA:10464"/>
        <dbReference type="Rhea" id="RHEA-COMP:9593"/>
        <dbReference type="Rhea" id="RHEA-COMP:9597"/>
        <dbReference type="ChEBI" id="CHEBI:15377"/>
        <dbReference type="ChEBI" id="CHEBI:17029"/>
        <dbReference type="ChEBI" id="CHEBI:30089"/>
        <dbReference type="ChEBI" id="CHEBI:57704"/>
        <dbReference type="EC" id="3.5.1.41"/>
    </reaction>
    <physiologicalReaction direction="left-to-right" evidence="5">
        <dbReference type="Rhea" id="RHEA:10465"/>
    </physiologicalReaction>
</comment>
<evidence type="ECO:0000259" key="6">
    <source>
        <dbReference type="PROSITE" id="PS51677"/>
    </source>
</evidence>
<dbReference type="OrthoDB" id="407355at2759"/>
<dbReference type="CDD" id="cd10951">
    <property type="entry name" value="CE4_ClCDA_like"/>
    <property type="match status" value="1"/>
</dbReference>
<keyword evidence="2" id="KW-0119">Carbohydrate metabolism</keyword>
<dbReference type="InterPro" id="IPR011330">
    <property type="entry name" value="Glyco_hydro/deAcase_b/a-brl"/>
</dbReference>
<evidence type="ECO:0000256" key="1">
    <source>
        <dbReference type="ARBA" id="ARBA00001941"/>
    </source>
</evidence>
<dbReference type="EMBL" id="LAFY01000471">
    <property type="protein sequence ID" value="KJX97577.1"/>
    <property type="molecule type" value="Genomic_DNA"/>
</dbReference>
<accession>A0A0F4GKI3</accession>
<dbReference type="Proteomes" id="UP000033647">
    <property type="component" value="Unassembled WGS sequence"/>
</dbReference>
<dbReference type="Pfam" id="PF01522">
    <property type="entry name" value="Polysacc_deac_1"/>
    <property type="match status" value="1"/>
</dbReference>
<dbReference type="AlphaFoldDB" id="A0A0F4GKI3"/>
<dbReference type="PANTHER" id="PTHR10587">
    <property type="entry name" value="GLYCOSYL TRANSFERASE-RELATED"/>
    <property type="match status" value="1"/>
</dbReference>
<feature type="domain" description="NodB homology" evidence="6">
    <location>
        <begin position="50"/>
        <end position="246"/>
    </location>
</feature>
<dbReference type="PROSITE" id="PS51677">
    <property type="entry name" value="NODB"/>
    <property type="match status" value="1"/>
</dbReference>
<evidence type="ECO:0000313" key="7">
    <source>
        <dbReference type="EMBL" id="KJX97577.1"/>
    </source>
</evidence>
<organism evidence="7 8">
    <name type="scientific">Zymoseptoria brevis</name>
    <dbReference type="NCBI Taxonomy" id="1047168"/>
    <lineage>
        <taxon>Eukaryota</taxon>
        <taxon>Fungi</taxon>
        <taxon>Dikarya</taxon>
        <taxon>Ascomycota</taxon>
        <taxon>Pezizomycotina</taxon>
        <taxon>Dothideomycetes</taxon>
        <taxon>Dothideomycetidae</taxon>
        <taxon>Mycosphaerellales</taxon>
        <taxon>Mycosphaerellaceae</taxon>
        <taxon>Zymoseptoria</taxon>
    </lineage>
</organism>
<comment type="caution">
    <text evidence="7">The sequence shown here is derived from an EMBL/GenBank/DDBJ whole genome shotgun (WGS) entry which is preliminary data.</text>
</comment>
<dbReference type="Gene3D" id="3.20.20.370">
    <property type="entry name" value="Glycoside hydrolase/deacetylase"/>
    <property type="match status" value="1"/>
</dbReference>
<dbReference type="GO" id="GO:0004099">
    <property type="term" value="F:chitin deacetylase activity"/>
    <property type="evidence" value="ECO:0007669"/>
    <property type="project" value="UniProtKB-EC"/>
</dbReference>
<evidence type="ECO:0000256" key="4">
    <source>
        <dbReference type="ARBA" id="ARBA00024056"/>
    </source>
</evidence>
<reference evidence="7 8" key="1">
    <citation type="submission" date="2015-03" db="EMBL/GenBank/DDBJ databases">
        <title>RNA-seq based gene annotation and comparative genomics of four Zymoseptoria species reveal species-specific pathogenicity related genes and transposable element activity.</title>
        <authorList>
            <person name="Grandaubert J."/>
            <person name="Bhattacharyya A."/>
            <person name="Stukenbrock E.H."/>
        </authorList>
    </citation>
    <scope>NUCLEOTIDE SEQUENCE [LARGE SCALE GENOMIC DNA]</scope>
    <source>
        <strain evidence="7 8">Zb18110</strain>
    </source>
</reference>
<keyword evidence="2" id="KW-0624">Polysaccharide degradation</keyword>
<comment type="cofactor">
    <cofactor evidence="1">
        <name>Co(2+)</name>
        <dbReference type="ChEBI" id="CHEBI:48828"/>
    </cofactor>
</comment>
<dbReference type="GO" id="GO:0006032">
    <property type="term" value="P:chitin catabolic process"/>
    <property type="evidence" value="ECO:0007669"/>
    <property type="project" value="UniProtKB-KW"/>
</dbReference>
<protein>
    <recommendedName>
        <fullName evidence="4">chitin deacetylase</fullName>
        <ecNumber evidence="4">3.5.1.41</ecNumber>
    </recommendedName>
</protein>
<evidence type="ECO:0000313" key="8">
    <source>
        <dbReference type="Proteomes" id="UP000033647"/>
    </source>
</evidence>
<dbReference type="STRING" id="1047168.A0A0F4GKI3"/>
<proteinExistence type="predicted"/>
<name>A0A0F4GKI3_9PEZI</name>
<evidence type="ECO:0000256" key="3">
    <source>
        <dbReference type="ARBA" id="ARBA00023285"/>
    </source>
</evidence>
<dbReference type="SUPFAM" id="SSF88713">
    <property type="entry name" value="Glycoside hydrolase/deacetylase"/>
    <property type="match status" value="1"/>
</dbReference>